<gene>
    <name evidence="2" type="ORF">DAERI_210049</name>
</gene>
<organism evidence="2 3">
    <name type="scientific">Deinococcus aerius</name>
    <dbReference type="NCBI Taxonomy" id="200253"/>
    <lineage>
        <taxon>Bacteria</taxon>
        <taxon>Thermotogati</taxon>
        <taxon>Deinococcota</taxon>
        <taxon>Deinococci</taxon>
        <taxon>Deinococcales</taxon>
        <taxon>Deinococcaceae</taxon>
        <taxon>Deinococcus</taxon>
    </lineage>
</organism>
<protein>
    <submittedName>
        <fullName evidence="2">Uncharacterized protein</fullName>
    </submittedName>
</protein>
<evidence type="ECO:0000256" key="1">
    <source>
        <dbReference type="SAM" id="MobiDB-lite"/>
    </source>
</evidence>
<comment type="caution">
    <text evidence="2">The sequence shown here is derived from an EMBL/GenBank/DDBJ whole genome shotgun (WGS) entry which is preliminary data.</text>
</comment>
<sequence length="163" mass="17358">MSSIQETIEDVKGAAQRMGGRMEGMAALRELTREMSKQHATSTALLAKQHKELQQVRHELEALRKQRSSGGGFPWGLLLLAGGGYALYRSNPSFREQVQGLLKRINPGPEGNLARAGDAAGDAVSDLAEGRSPGAALHDAGGELKRGAEKAVDNAKDNLQGSR</sequence>
<accession>A0A2I9D0I6</accession>
<keyword evidence="3" id="KW-1185">Reference proteome</keyword>
<evidence type="ECO:0000313" key="2">
    <source>
        <dbReference type="EMBL" id="GBF08053.1"/>
    </source>
</evidence>
<name>A0A2I9D0I6_9DEIO</name>
<dbReference type="RefSeq" id="WP_103131330.1">
    <property type="nucleotide sequence ID" value="NZ_BFAG01000021.1"/>
</dbReference>
<dbReference type="Proteomes" id="UP000236569">
    <property type="component" value="Unassembled WGS sequence"/>
</dbReference>
<feature type="compositionally biased region" description="Basic and acidic residues" evidence="1">
    <location>
        <begin position="140"/>
        <end position="156"/>
    </location>
</feature>
<evidence type="ECO:0000313" key="3">
    <source>
        <dbReference type="Proteomes" id="UP000236569"/>
    </source>
</evidence>
<proteinExistence type="predicted"/>
<dbReference type="EMBL" id="BFAG01000021">
    <property type="protein sequence ID" value="GBF08053.1"/>
    <property type="molecule type" value="Genomic_DNA"/>
</dbReference>
<reference evidence="3" key="1">
    <citation type="submission" date="2018-01" db="EMBL/GenBank/DDBJ databases">
        <title>Draft Genome Sequence of the Radioresistant Bacterium Deinococcus aerius TR0125, Isolated from the Higher Atmosphere above Japan.</title>
        <authorList>
            <person name="Satoh K."/>
            <person name="Arai H."/>
            <person name="Sanzen T."/>
            <person name="Kawaguchi Y."/>
            <person name="Hayashi H."/>
            <person name="Yokobori S."/>
            <person name="Yamagishi A."/>
            <person name="Oono Y."/>
            <person name="Narumi I."/>
        </authorList>
    </citation>
    <scope>NUCLEOTIDE SEQUENCE [LARGE SCALE GENOMIC DNA]</scope>
    <source>
        <strain evidence="3">TR0125</strain>
    </source>
</reference>
<feature type="region of interest" description="Disordered" evidence="1">
    <location>
        <begin position="112"/>
        <end position="163"/>
    </location>
</feature>
<dbReference type="OrthoDB" id="71129at2"/>
<dbReference type="AlphaFoldDB" id="A0A2I9D0I6"/>